<keyword evidence="5" id="KW-1185">Reference proteome</keyword>
<evidence type="ECO:0000259" key="3">
    <source>
        <dbReference type="Pfam" id="PF04773"/>
    </source>
</evidence>
<feature type="region of interest" description="Disordered" evidence="1">
    <location>
        <begin position="428"/>
        <end position="452"/>
    </location>
</feature>
<feature type="chain" id="PRO_5015933965" description="FecR protein domain-containing protein" evidence="2">
    <location>
        <begin position="28"/>
        <end position="554"/>
    </location>
</feature>
<evidence type="ECO:0000313" key="4">
    <source>
        <dbReference type="EMBL" id="AWI52901.1"/>
    </source>
</evidence>
<dbReference type="InterPro" id="IPR016930">
    <property type="entry name" value="UCP029644"/>
</dbReference>
<dbReference type="Proteomes" id="UP000244892">
    <property type="component" value="Chromosome"/>
</dbReference>
<dbReference type="KEGG" id="aon:DEH84_05290"/>
<dbReference type="Gene3D" id="2.60.40.10">
    <property type="entry name" value="Immunoglobulins"/>
    <property type="match status" value="1"/>
</dbReference>
<evidence type="ECO:0000256" key="1">
    <source>
        <dbReference type="SAM" id="MobiDB-lite"/>
    </source>
</evidence>
<organism evidence="4 5">
    <name type="scientific">Aquabacterium olei</name>
    <dbReference type="NCBI Taxonomy" id="1296669"/>
    <lineage>
        <taxon>Bacteria</taxon>
        <taxon>Pseudomonadati</taxon>
        <taxon>Pseudomonadota</taxon>
        <taxon>Betaproteobacteria</taxon>
        <taxon>Burkholderiales</taxon>
        <taxon>Aquabacterium</taxon>
    </lineage>
</organism>
<evidence type="ECO:0000256" key="2">
    <source>
        <dbReference type="SAM" id="SignalP"/>
    </source>
</evidence>
<dbReference type="Gene3D" id="2.60.120.1440">
    <property type="match status" value="1"/>
</dbReference>
<dbReference type="EMBL" id="CP029210">
    <property type="protein sequence ID" value="AWI52901.1"/>
    <property type="molecule type" value="Genomic_DNA"/>
</dbReference>
<keyword evidence="2" id="KW-0732">Signal</keyword>
<dbReference type="AlphaFoldDB" id="A0A2U8FPB8"/>
<accession>A0A2U8FPB8</accession>
<dbReference type="InterPro" id="IPR013783">
    <property type="entry name" value="Ig-like_fold"/>
</dbReference>
<feature type="signal peptide" evidence="2">
    <location>
        <begin position="1"/>
        <end position="27"/>
    </location>
</feature>
<dbReference type="Pfam" id="PF04773">
    <property type="entry name" value="FecR"/>
    <property type="match status" value="1"/>
</dbReference>
<dbReference type="OrthoDB" id="9813091at2"/>
<feature type="domain" description="FecR protein" evidence="3">
    <location>
        <begin position="128"/>
        <end position="230"/>
    </location>
</feature>
<name>A0A2U8FPB8_9BURK</name>
<protein>
    <recommendedName>
        <fullName evidence="3">FecR protein domain-containing protein</fullName>
    </recommendedName>
</protein>
<gene>
    <name evidence="4" type="ORF">DEH84_05290</name>
</gene>
<reference evidence="4 5" key="1">
    <citation type="submission" date="2018-05" db="EMBL/GenBank/DDBJ databases">
        <title>complete genome sequence of Aquabacterium olei NBRC 110486.</title>
        <authorList>
            <person name="Tang B."/>
            <person name="Chang J."/>
            <person name="Zhang L."/>
            <person name="Yang H."/>
        </authorList>
    </citation>
    <scope>NUCLEOTIDE SEQUENCE [LARGE SCALE GENOMIC DNA]</scope>
    <source>
        <strain evidence="4 5">NBRC 110486</strain>
    </source>
</reference>
<sequence length="554" mass="59552">MAYFHPLPGRVLTLAAMLLALAPCGHAASPAPTADTLIYETREGDTLIALGERLLARPQDWRRVAELNRIEAPRRIPVGTRLRFPVSLLKHVPRDGTVLAAVGDASLQAPDGAPRSIRPGDALPPGSVVRTASNGYVTVKLADGSVLRIQADTEARLDTSRQYQQAGFFASVWEVVRGRVEALVTHMTGGEPRFQVRTPQAVLGVRGTEFRVDADATRGQTRGETLTGAVAVQGGRGETLVRAGFGTVTQAGMAPAAARPLPLAPDMAGLPALQERILVRFQLPSVPQAVAYRGQVAEDEQFQIVRGEVTSSTPQLRFADLPDGDYVLRARAIDAQGLESPDAIHRFRLKARPEAPIAATPAPGSKWRTASVPLAWAAHPKAWRYRVQVANAADFQSPLLDRDDLTETSLDVPLPPGDYHWRVATTAAGSDRGPWSDPQRFSVRPQPAALPPPQVTDDTLAFQMQGEPGQVFELQLGRDTDFQSLAATQRSGDARIVLPKPQEGGLLHVRYRAIDPDGFIGPWTAPQQLVLPACVRSGTGECLGASGRFAVSPP</sequence>
<dbReference type="PANTHER" id="PTHR38731">
    <property type="entry name" value="LIPL45-RELATED LIPOPROTEIN-RELATED"/>
    <property type="match status" value="1"/>
</dbReference>
<dbReference type="InterPro" id="IPR006860">
    <property type="entry name" value="FecR"/>
</dbReference>
<proteinExistence type="predicted"/>
<dbReference type="RefSeq" id="WP_109035423.1">
    <property type="nucleotide sequence ID" value="NZ_CP029210.1"/>
</dbReference>
<dbReference type="PIRSF" id="PIRSF029644">
    <property type="entry name" value="UCP029644"/>
    <property type="match status" value="1"/>
</dbReference>
<evidence type="ECO:0000313" key="5">
    <source>
        <dbReference type="Proteomes" id="UP000244892"/>
    </source>
</evidence>